<dbReference type="EMBL" id="CAFBQP010000001">
    <property type="protein sequence ID" value="CAB5050664.1"/>
    <property type="molecule type" value="Genomic_DNA"/>
</dbReference>
<dbReference type="PIRSF" id="PIRSF000429">
    <property type="entry name" value="Ac-CoA_Ac_transf"/>
    <property type="match status" value="1"/>
</dbReference>
<dbReference type="Pfam" id="PF22691">
    <property type="entry name" value="Thiolase_C_1"/>
    <property type="match status" value="1"/>
</dbReference>
<protein>
    <submittedName>
        <fullName evidence="2">Unannotated protein</fullName>
    </submittedName>
</protein>
<dbReference type="CDD" id="cd00829">
    <property type="entry name" value="SCP-x_thiolase"/>
    <property type="match status" value="1"/>
</dbReference>
<evidence type="ECO:0000313" key="2">
    <source>
        <dbReference type="EMBL" id="CAB4698619.1"/>
    </source>
</evidence>
<gene>
    <name evidence="2" type="ORF">UFOPK2602_00455</name>
    <name evidence="3" type="ORF">UFOPK2806_01021</name>
    <name evidence="4" type="ORF">UFOPK3417_01720</name>
    <name evidence="5" type="ORF">UFOPK3954_00380</name>
    <name evidence="6" type="ORF">UFOPK4306_00011</name>
</gene>
<evidence type="ECO:0000313" key="6">
    <source>
        <dbReference type="EMBL" id="CAB5050664.1"/>
    </source>
</evidence>
<evidence type="ECO:0000259" key="1">
    <source>
        <dbReference type="Pfam" id="PF22691"/>
    </source>
</evidence>
<accession>A0A6J6PIX5</accession>
<evidence type="ECO:0000313" key="3">
    <source>
        <dbReference type="EMBL" id="CAB4751088.1"/>
    </source>
</evidence>
<dbReference type="PANTHER" id="PTHR42870">
    <property type="entry name" value="ACETYL-COA C-ACETYLTRANSFERASE"/>
    <property type="match status" value="1"/>
</dbReference>
<dbReference type="EMBL" id="CAEZXX010000020">
    <property type="protein sequence ID" value="CAB4698619.1"/>
    <property type="molecule type" value="Genomic_DNA"/>
</dbReference>
<dbReference type="Gene3D" id="3.40.47.10">
    <property type="match status" value="1"/>
</dbReference>
<feature type="domain" description="Thiolase C-terminal" evidence="1">
    <location>
        <begin position="258"/>
        <end position="389"/>
    </location>
</feature>
<dbReference type="PANTHER" id="PTHR42870:SF1">
    <property type="entry name" value="NON-SPECIFIC LIPID-TRANSFER PROTEIN-LIKE 2"/>
    <property type="match status" value="1"/>
</dbReference>
<dbReference type="EMBL" id="CAEZYY010000010">
    <property type="protein sequence ID" value="CAB4751088.1"/>
    <property type="molecule type" value="Genomic_DNA"/>
</dbReference>
<organism evidence="2">
    <name type="scientific">freshwater metagenome</name>
    <dbReference type="NCBI Taxonomy" id="449393"/>
    <lineage>
        <taxon>unclassified sequences</taxon>
        <taxon>metagenomes</taxon>
        <taxon>ecological metagenomes</taxon>
    </lineage>
</organism>
<proteinExistence type="predicted"/>
<evidence type="ECO:0000313" key="5">
    <source>
        <dbReference type="EMBL" id="CAB4978302.1"/>
    </source>
</evidence>
<sequence length="394" mass="42026">MSPERTLRGRTAVVGVAETEYYKWGKSPDPEFKLAIEAVLKACADAGIDPRDIDGFSSYSNDRSEASRLSAALGCKQLSFASMQWGGGGGGGSGALANGAAAIATGQAECVVVFRALAQGQFGRFGQGPRIRTVSGHPAHTVPYGLMSAAQMFAMKVTRFMHDYDVHQEALRAISLASYAHAQHNPRAVMYDRPLDEAKYDSSRWITEPFHLFDCCQENDGAAAMILVSAERAKDFPHKPCYVMAAVSGSQHRAGAPVHNTPEYASSGFTTVAPRLYAMAGMKPSDVDVLQSYENFTGGVLMSIVEHGFCAPEECNEFFTIENLLAPSGKLPLNTSGGNLAECYMHGLGLNIEAVRQIWGESTCQIPGANVAMVGSGPMVTPVSSCIFGSEATL</sequence>
<dbReference type="SUPFAM" id="SSF53901">
    <property type="entry name" value="Thiolase-like"/>
    <property type="match status" value="2"/>
</dbReference>
<name>A0A6J6PIX5_9ZZZZ</name>
<dbReference type="EMBL" id="CAFBON010000024">
    <property type="protein sequence ID" value="CAB4978302.1"/>
    <property type="molecule type" value="Genomic_DNA"/>
</dbReference>
<dbReference type="InterPro" id="IPR055140">
    <property type="entry name" value="Thiolase_C_2"/>
</dbReference>
<dbReference type="EMBL" id="CAFBLR010000211">
    <property type="protein sequence ID" value="CAB4884436.1"/>
    <property type="molecule type" value="Genomic_DNA"/>
</dbReference>
<dbReference type="InterPro" id="IPR002155">
    <property type="entry name" value="Thiolase"/>
</dbReference>
<dbReference type="InterPro" id="IPR016039">
    <property type="entry name" value="Thiolase-like"/>
</dbReference>
<dbReference type="GO" id="GO:0016747">
    <property type="term" value="F:acyltransferase activity, transferring groups other than amino-acyl groups"/>
    <property type="evidence" value="ECO:0007669"/>
    <property type="project" value="InterPro"/>
</dbReference>
<reference evidence="2" key="1">
    <citation type="submission" date="2020-05" db="EMBL/GenBank/DDBJ databases">
        <authorList>
            <person name="Chiriac C."/>
            <person name="Salcher M."/>
            <person name="Ghai R."/>
            <person name="Kavagutti S V."/>
        </authorList>
    </citation>
    <scope>NUCLEOTIDE SEQUENCE</scope>
</reference>
<dbReference type="AlphaFoldDB" id="A0A6J6PIX5"/>
<evidence type="ECO:0000313" key="4">
    <source>
        <dbReference type="EMBL" id="CAB4884436.1"/>
    </source>
</evidence>